<dbReference type="GO" id="GO:0008540">
    <property type="term" value="C:proteasome regulatory particle, base subcomplex"/>
    <property type="evidence" value="ECO:0007669"/>
    <property type="project" value="UniProtKB-UniRule"/>
</dbReference>
<dbReference type="RefSeq" id="XP_046059634.1">
    <property type="nucleotide sequence ID" value="XM_046207016.1"/>
</dbReference>
<dbReference type="InterPro" id="IPR016024">
    <property type="entry name" value="ARM-type_fold"/>
</dbReference>
<evidence type="ECO:0000259" key="6">
    <source>
        <dbReference type="Pfam" id="PF17781"/>
    </source>
</evidence>
<keyword evidence="9" id="KW-1185">Reference proteome</keyword>
<feature type="compositionally biased region" description="Acidic residues" evidence="5">
    <location>
        <begin position="622"/>
        <end position="633"/>
    </location>
</feature>
<reference evidence="8" key="2">
    <citation type="submission" date="2021-01" db="EMBL/GenBank/DDBJ databases">
        <authorList>
            <person name="Schikora-Tamarit M.A."/>
        </authorList>
    </citation>
    <scope>NUCLEOTIDE SEQUENCE</scope>
    <source>
        <strain evidence="8">CBS6075</strain>
    </source>
</reference>
<dbReference type="GO" id="GO:0042176">
    <property type="term" value="P:regulation of protein catabolic process"/>
    <property type="evidence" value="ECO:0007669"/>
    <property type="project" value="InterPro"/>
</dbReference>
<dbReference type="Pfam" id="PF17781">
    <property type="entry name" value="RPN1_RPN2_N"/>
    <property type="match status" value="1"/>
</dbReference>
<dbReference type="GO" id="GO:0034515">
    <property type="term" value="C:proteasome storage granule"/>
    <property type="evidence" value="ECO:0007669"/>
    <property type="project" value="TreeGrafter"/>
</dbReference>
<dbReference type="InterPro" id="IPR041433">
    <property type="entry name" value="RPN1_C"/>
</dbReference>
<dbReference type="Proteomes" id="UP000769157">
    <property type="component" value="Unassembled WGS sequence"/>
</dbReference>
<dbReference type="Pfam" id="PF01851">
    <property type="entry name" value="PC_rep"/>
    <property type="match status" value="3"/>
</dbReference>
<comment type="caution">
    <text evidence="8">The sequence shown here is derived from an EMBL/GenBank/DDBJ whole genome shotgun (WGS) entry which is preliminary data.</text>
</comment>
<dbReference type="GeneID" id="70237761"/>
<protein>
    <recommendedName>
        <fullName evidence="4">26S proteasome regulatory subunit RPN1</fullName>
    </recommendedName>
</protein>
<dbReference type="GO" id="GO:0005634">
    <property type="term" value="C:nucleus"/>
    <property type="evidence" value="ECO:0007669"/>
    <property type="project" value="TreeGrafter"/>
</dbReference>
<dbReference type="AlphaFoldDB" id="A0A9P8NZW2"/>
<comment type="similarity">
    <text evidence="1 4">Belongs to the proteasome subunit S2 family.</text>
</comment>
<dbReference type="Gene3D" id="1.25.10.10">
    <property type="entry name" value="Leucine-rich Repeat Variant"/>
    <property type="match status" value="1"/>
</dbReference>
<gene>
    <name evidence="8" type="ORF">OGAPHI_005797</name>
</gene>
<evidence type="ECO:0000256" key="1">
    <source>
        <dbReference type="ARBA" id="ARBA00005460"/>
    </source>
</evidence>
<dbReference type="GO" id="GO:0030234">
    <property type="term" value="F:enzyme regulator activity"/>
    <property type="evidence" value="ECO:0007669"/>
    <property type="project" value="UniProtKB-UniRule"/>
</dbReference>
<dbReference type="OrthoDB" id="10252509at2759"/>
<dbReference type="PANTHER" id="PTHR10943">
    <property type="entry name" value="26S PROTEASOME NON-ATPASE REGULATORY SUBUNIT"/>
    <property type="match status" value="1"/>
</dbReference>
<dbReference type="EMBL" id="JAEUBE010000378">
    <property type="protein sequence ID" value="KAH3662545.1"/>
    <property type="molecule type" value="Genomic_DNA"/>
</dbReference>
<dbReference type="Pfam" id="PF18051">
    <property type="entry name" value="RPN1_C"/>
    <property type="match status" value="1"/>
</dbReference>
<accession>A0A9P8NZW2</accession>
<sequence length="917" mass="102305">MAPAKEQESKRTSTETSKEPVKDESKPKVDDKTVEEELNEEDLQLKSELEMLVDRLTEPKKELYSSALESLKRFIRESTSSMTAVPKPLKFLRPHYSTLTETHEKWTDTKLKSQLADILSVLGMTFSEKDGESYSRECLKYRLLSNIDSTLGEWGHEYLRHLSLEIGEEYQDNLESGVNREETNTQQLIKLSLEIVPYFLKHNAEAEAVDLLLEIEEIEKLPQFVDKNTYNRVCLYMVSCVPLLAPPDDLAFLNTAYSIYLANDKLPQALSLAIRLGDESLIKSVFEATSDELVQKQLAFMLARQNSCFKIDNEAVQECISNVKLSEYYKYLVSELNLLKPKVPDDIYKTHLENSTFGHTSRLESAKQNLAAAFVSAFANAGYGTEKLISDEKWIYRTKGEGMLLTTASLGLINLWDANEGLQTLDKYLYSEQSEVRAGALLGMGISTTSVHDEVDPTLLLLQDYISSDSNIDSKMIVSAITGIGIAFAGSENEEVMNLLLPLVSEPSVSIEIQALSALALGHVFVGTCNGDITSTILQTLLEKETSELTSKWIRFMSLGLGLLYMGKYDQVDDVLETIDAIDHPISKTLRVLVNICSYAGTGNVLQIQSLMQLCTVKPKEDEDEEDDEDEKKDEDREKTEDTKEEADTQEDESYQGYAVLGLALISMGEEIGQEMSLRHFGHLMHYGTPLIKRAVPLAMGLVSSSNAQMKVFDTLSRYSHDQDLDVAYNSIFGMGLVGAGTNNARLAQLLRQLASYYVNDQNALFMTRISQGLVHLGKGTLTLSPFNTERQILSKVSLASLLTVTIALLDPTSFILDQNSSLLFYLTPAIKPRMLVTVDEELKPLKVNVRVGQAVDVVGQAGKPKTITGWVTHSTPVLLGFGERAELENDEYLPLTGFLEGVVILKKNPDYMEVDN</sequence>
<evidence type="ECO:0000256" key="3">
    <source>
        <dbReference type="ARBA" id="ARBA00022942"/>
    </source>
</evidence>
<dbReference type="PIRSF" id="PIRSF015965">
    <property type="entry name" value="26S_Psome_Rpn1"/>
    <property type="match status" value="1"/>
</dbReference>
<evidence type="ECO:0000256" key="4">
    <source>
        <dbReference type="PIRNR" id="PIRNR015965"/>
    </source>
</evidence>
<dbReference type="InterPro" id="IPR040892">
    <property type="entry name" value="RPN1_N"/>
</dbReference>
<reference evidence="8" key="1">
    <citation type="journal article" date="2021" name="Open Biol.">
        <title>Shared evolutionary footprints suggest mitochondrial oxidative damage underlies multiple complex I losses in fungi.</title>
        <authorList>
            <person name="Schikora-Tamarit M.A."/>
            <person name="Marcet-Houben M."/>
            <person name="Nosek J."/>
            <person name="Gabaldon T."/>
        </authorList>
    </citation>
    <scope>NUCLEOTIDE SEQUENCE</scope>
    <source>
        <strain evidence="8">CBS6075</strain>
    </source>
</reference>
<dbReference type="InterPro" id="IPR016643">
    <property type="entry name" value="26S_Psome_Rpn1"/>
</dbReference>
<dbReference type="SUPFAM" id="SSF48371">
    <property type="entry name" value="ARM repeat"/>
    <property type="match status" value="1"/>
</dbReference>
<organism evidence="8 9">
    <name type="scientific">Ogataea philodendri</name>
    <dbReference type="NCBI Taxonomy" id="1378263"/>
    <lineage>
        <taxon>Eukaryota</taxon>
        <taxon>Fungi</taxon>
        <taxon>Dikarya</taxon>
        <taxon>Ascomycota</taxon>
        <taxon>Saccharomycotina</taxon>
        <taxon>Pichiomycetes</taxon>
        <taxon>Pichiales</taxon>
        <taxon>Pichiaceae</taxon>
        <taxon>Ogataea</taxon>
    </lineage>
</organism>
<evidence type="ECO:0000256" key="5">
    <source>
        <dbReference type="SAM" id="MobiDB-lite"/>
    </source>
</evidence>
<feature type="domain" description="RPN1 N-terminal" evidence="6">
    <location>
        <begin position="49"/>
        <end position="353"/>
    </location>
</feature>
<feature type="compositionally biased region" description="Acidic residues" evidence="5">
    <location>
        <begin position="643"/>
        <end position="652"/>
    </location>
</feature>
<evidence type="ECO:0000256" key="2">
    <source>
        <dbReference type="ARBA" id="ARBA00022737"/>
    </source>
</evidence>
<name>A0A9P8NZW2_9ASCO</name>
<evidence type="ECO:0000313" key="9">
    <source>
        <dbReference type="Proteomes" id="UP000769157"/>
    </source>
</evidence>
<dbReference type="PANTHER" id="PTHR10943:SF1">
    <property type="entry name" value="26S PROTEASOME NON-ATPASE REGULATORY SUBUNIT 2"/>
    <property type="match status" value="1"/>
</dbReference>
<evidence type="ECO:0000259" key="7">
    <source>
        <dbReference type="Pfam" id="PF18051"/>
    </source>
</evidence>
<dbReference type="InterPro" id="IPR002015">
    <property type="entry name" value="Proteasome/cyclosome_rpt"/>
</dbReference>
<comment type="function">
    <text evidence="4">Acts as a regulatory subunit of the 26 proteasome which is involved in the ATP-dependent degradation of ubiquitinated proteins.</text>
</comment>
<feature type="compositionally biased region" description="Basic and acidic residues" evidence="5">
    <location>
        <begin position="1"/>
        <end position="32"/>
    </location>
</feature>
<proteinExistence type="inferred from homology"/>
<feature type="domain" description="26S proteasome non-ATPase regulatory subunit RPN1 C-terminal" evidence="7">
    <location>
        <begin position="859"/>
        <end position="912"/>
    </location>
</feature>
<keyword evidence="3 4" id="KW-0647">Proteasome</keyword>
<keyword evidence="2" id="KW-0677">Repeat</keyword>
<feature type="region of interest" description="Disordered" evidence="5">
    <location>
        <begin position="619"/>
        <end position="652"/>
    </location>
</feature>
<evidence type="ECO:0000313" key="8">
    <source>
        <dbReference type="EMBL" id="KAH3662545.1"/>
    </source>
</evidence>
<dbReference type="InterPro" id="IPR011989">
    <property type="entry name" value="ARM-like"/>
</dbReference>
<dbReference type="GO" id="GO:0043161">
    <property type="term" value="P:proteasome-mediated ubiquitin-dependent protein catabolic process"/>
    <property type="evidence" value="ECO:0007669"/>
    <property type="project" value="TreeGrafter"/>
</dbReference>
<feature type="region of interest" description="Disordered" evidence="5">
    <location>
        <begin position="1"/>
        <end position="41"/>
    </location>
</feature>